<evidence type="ECO:0000256" key="4">
    <source>
        <dbReference type="ARBA" id="ARBA00022833"/>
    </source>
</evidence>
<dbReference type="Pfam" id="PF00096">
    <property type="entry name" value="zf-C2H2"/>
    <property type="match status" value="2"/>
</dbReference>
<comment type="similarity">
    <text evidence="6">Belongs to the snail C2H2-type zinc-finger protein family.</text>
</comment>
<dbReference type="InterPro" id="IPR012934">
    <property type="entry name" value="Znf_AD"/>
</dbReference>
<accession>A0A922CN13</accession>
<dbReference type="SUPFAM" id="SSF57667">
    <property type="entry name" value="beta-beta-alpha zinc fingers"/>
    <property type="match status" value="2"/>
</dbReference>
<dbReference type="InterPro" id="IPR013087">
    <property type="entry name" value="Znf_C2H2_type"/>
</dbReference>
<evidence type="ECO:0000256" key="10">
    <source>
        <dbReference type="SAM" id="MobiDB-lite"/>
    </source>
</evidence>
<reference evidence="13" key="1">
    <citation type="journal article" date="2016" name="Insect Biochem. Mol. Biol.">
        <title>Multifaceted biological insights from a draft genome sequence of the tobacco hornworm moth, Manduca sexta.</title>
        <authorList>
            <person name="Kanost M.R."/>
            <person name="Arrese E.L."/>
            <person name="Cao X."/>
            <person name="Chen Y.R."/>
            <person name="Chellapilla S."/>
            <person name="Goldsmith M.R."/>
            <person name="Grosse-Wilde E."/>
            <person name="Heckel D.G."/>
            <person name="Herndon N."/>
            <person name="Jiang H."/>
            <person name="Papanicolaou A."/>
            <person name="Qu J."/>
            <person name="Soulages J.L."/>
            <person name="Vogel H."/>
            <person name="Walters J."/>
            <person name="Waterhouse R.M."/>
            <person name="Ahn S.J."/>
            <person name="Almeida F.C."/>
            <person name="An C."/>
            <person name="Aqrawi P."/>
            <person name="Bretschneider A."/>
            <person name="Bryant W.B."/>
            <person name="Bucks S."/>
            <person name="Chao H."/>
            <person name="Chevignon G."/>
            <person name="Christen J.M."/>
            <person name="Clarke D.F."/>
            <person name="Dittmer N.T."/>
            <person name="Ferguson L.C.F."/>
            <person name="Garavelou S."/>
            <person name="Gordon K.H.J."/>
            <person name="Gunaratna R.T."/>
            <person name="Han Y."/>
            <person name="Hauser F."/>
            <person name="He Y."/>
            <person name="Heidel-Fischer H."/>
            <person name="Hirsh A."/>
            <person name="Hu Y."/>
            <person name="Jiang H."/>
            <person name="Kalra D."/>
            <person name="Klinner C."/>
            <person name="Konig C."/>
            <person name="Kovar C."/>
            <person name="Kroll A.R."/>
            <person name="Kuwar S.S."/>
            <person name="Lee S.L."/>
            <person name="Lehman R."/>
            <person name="Li K."/>
            <person name="Li Z."/>
            <person name="Liang H."/>
            <person name="Lovelace S."/>
            <person name="Lu Z."/>
            <person name="Mansfield J.H."/>
            <person name="McCulloch K.J."/>
            <person name="Mathew T."/>
            <person name="Morton B."/>
            <person name="Muzny D.M."/>
            <person name="Neunemann D."/>
            <person name="Ongeri F."/>
            <person name="Pauchet Y."/>
            <person name="Pu L.L."/>
            <person name="Pyrousis I."/>
            <person name="Rao X.J."/>
            <person name="Redding A."/>
            <person name="Roesel C."/>
            <person name="Sanchez-Gracia A."/>
            <person name="Schaack S."/>
            <person name="Shukla A."/>
            <person name="Tetreau G."/>
            <person name="Wang Y."/>
            <person name="Xiong G.H."/>
            <person name="Traut W."/>
            <person name="Walsh T.K."/>
            <person name="Worley K.C."/>
            <person name="Wu D."/>
            <person name="Wu W."/>
            <person name="Wu Y.Q."/>
            <person name="Zhang X."/>
            <person name="Zou Z."/>
            <person name="Zucker H."/>
            <person name="Briscoe A.D."/>
            <person name="Burmester T."/>
            <person name="Clem R.J."/>
            <person name="Feyereisen R."/>
            <person name="Grimmelikhuijzen C.J.P."/>
            <person name="Hamodrakas S.J."/>
            <person name="Hansson B.S."/>
            <person name="Huguet E."/>
            <person name="Jermiin L.S."/>
            <person name="Lan Q."/>
            <person name="Lehman H.K."/>
            <person name="Lorenzen M."/>
            <person name="Merzendorfer H."/>
            <person name="Michalopoulos I."/>
            <person name="Morton D.B."/>
            <person name="Muthukrishnan S."/>
            <person name="Oakeshott J.G."/>
            <person name="Palmer W."/>
            <person name="Park Y."/>
            <person name="Passarelli A.L."/>
            <person name="Rozas J."/>
            <person name="Schwartz L.M."/>
            <person name="Smith W."/>
            <person name="Southgate A."/>
            <person name="Vilcinskas A."/>
            <person name="Vogt R."/>
            <person name="Wang P."/>
            <person name="Werren J."/>
            <person name="Yu X.Q."/>
            <person name="Zhou J.J."/>
            <person name="Brown S.J."/>
            <person name="Scherer S.E."/>
            <person name="Richards S."/>
            <person name="Blissard G.W."/>
        </authorList>
    </citation>
    <scope>NUCLEOTIDE SEQUENCE</scope>
</reference>
<organism evidence="13 14">
    <name type="scientific">Manduca sexta</name>
    <name type="common">Tobacco hawkmoth</name>
    <name type="synonym">Tobacco hornworm</name>
    <dbReference type="NCBI Taxonomy" id="7130"/>
    <lineage>
        <taxon>Eukaryota</taxon>
        <taxon>Metazoa</taxon>
        <taxon>Ecdysozoa</taxon>
        <taxon>Arthropoda</taxon>
        <taxon>Hexapoda</taxon>
        <taxon>Insecta</taxon>
        <taxon>Pterygota</taxon>
        <taxon>Neoptera</taxon>
        <taxon>Endopterygota</taxon>
        <taxon>Lepidoptera</taxon>
        <taxon>Glossata</taxon>
        <taxon>Ditrysia</taxon>
        <taxon>Bombycoidea</taxon>
        <taxon>Sphingidae</taxon>
        <taxon>Sphinginae</taxon>
        <taxon>Sphingini</taxon>
        <taxon>Manduca</taxon>
    </lineage>
</organism>
<evidence type="ECO:0000256" key="2">
    <source>
        <dbReference type="ARBA" id="ARBA00022737"/>
    </source>
</evidence>
<proteinExistence type="inferred from homology"/>
<evidence type="ECO:0000313" key="13">
    <source>
        <dbReference type="EMBL" id="KAG6451383.1"/>
    </source>
</evidence>
<dbReference type="FunFam" id="3.30.160.60:FF:000688">
    <property type="entry name" value="zinc finger protein 197 isoform X1"/>
    <property type="match status" value="1"/>
</dbReference>
<dbReference type="Gene3D" id="3.40.1800.20">
    <property type="match status" value="1"/>
</dbReference>
<feature type="domain" description="C2H2-type" evidence="11">
    <location>
        <begin position="704"/>
        <end position="731"/>
    </location>
</feature>
<dbReference type="SMART" id="SM00868">
    <property type="entry name" value="zf-AD"/>
    <property type="match status" value="1"/>
</dbReference>
<keyword evidence="1 8" id="KW-0479">Metal-binding</keyword>
<protein>
    <submittedName>
        <fullName evidence="13">Uncharacterized protein</fullName>
    </submittedName>
</protein>
<keyword evidence="9" id="KW-0175">Coiled coil</keyword>
<evidence type="ECO:0000256" key="3">
    <source>
        <dbReference type="ARBA" id="ARBA00022771"/>
    </source>
</evidence>
<feature type="domain" description="ZAD" evidence="12">
    <location>
        <begin position="466"/>
        <end position="541"/>
    </location>
</feature>
<evidence type="ECO:0000256" key="8">
    <source>
        <dbReference type="PROSITE-ProRule" id="PRU01263"/>
    </source>
</evidence>
<evidence type="ECO:0000313" key="14">
    <source>
        <dbReference type="Proteomes" id="UP000791440"/>
    </source>
</evidence>
<dbReference type="GO" id="GO:0030674">
    <property type="term" value="F:protein-macromolecule adaptor activity"/>
    <property type="evidence" value="ECO:0007669"/>
    <property type="project" value="UniProtKB-ARBA"/>
</dbReference>
<feature type="domain" description="C2H2-type" evidence="11">
    <location>
        <begin position="648"/>
        <end position="675"/>
    </location>
</feature>
<feature type="binding site" evidence="8">
    <location>
        <position position="514"/>
    </location>
    <ligand>
        <name>Zn(2+)</name>
        <dbReference type="ChEBI" id="CHEBI:29105"/>
    </ligand>
</feature>
<dbReference type="Proteomes" id="UP000791440">
    <property type="component" value="Unassembled WGS sequence"/>
</dbReference>
<evidence type="ECO:0000256" key="9">
    <source>
        <dbReference type="SAM" id="Coils"/>
    </source>
</evidence>
<dbReference type="AlphaFoldDB" id="A0A922CN13"/>
<feature type="binding site" evidence="8">
    <location>
        <position position="468"/>
    </location>
    <ligand>
        <name>Zn(2+)</name>
        <dbReference type="ChEBI" id="CHEBI:29105"/>
    </ligand>
</feature>
<dbReference type="GO" id="GO:0000978">
    <property type="term" value="F:RNA polymerase II cis-regulatory region sequence-specific DNA binding"/>
    <property type="evidence" value="ECO:0007669"/>
    <property type="project" value="TreeGrafter"/>
</dbReference>
<comment type="caution">
    <text evidence="13">The sequence shown here is derived from an EMBL/GenBank/DDBJ whole genome shotgun (WGS) entry which is preliminary data.</text>
</comment>
<keyword evidence="3 7" id="KW-0863">Zinc-finger</keyword>
<sequence length="763" mass="91809">MDEKQFVWTPELTRRLFELRFDNDWLFKKKKQPWSEFREILIQNGFPEEMSVKHVRKKWSYTYDMYKIAKKMKNKDWKFYKLFDKHYAKSKILDKYESWSDEWRLKLITCITETKGLNLDFLTMWRTVERAMRCQDLPSDCCVQDMKGLWQHIRTTFNRKHRLKMKKGAELTEWPLYDVMVQYFQKYEPDHLVNLENDSAYTFFRKQRDATKYCKRKRGIDDNDNENEFQWSKDITESFIQVRLQNDWLFRERKWAWNDLLKIMLEEHGFPKTLTSREIGRKWAATFGEYQKAKATNNKSWVYYTIFELYLGEGSLSLNPLVGWQEEWVFNLISARTDLDHMFDNYLRDPSSAWREVEKRLRVVGLPLDHSLLDLPEIWTHLVRTFKWKRKFAKKGMLTEHWPYFEAMARYIEMQDKKPVKKQKREIIHSDDGDGNDDYEDDMKLFDIKRQMEAQVKPKCEYEDANQCRACYSEDGCVDIFSEKDEDDIDVAYKLRVVGGIQVDKSDHLPSQICLNCLQELDNAFKFRRRCQDSDKQFRNNAHNIKIEIDRVDENEQGNNYINRNRRDDNDANSTKGFDNDDMDIFDSEPITNTKHEKAVVKAEKRMKRKKRRMRKLNYDYSKICEICGKHTRNLVSHLDAHTTGKTYSCDVCEKRFKFKSGLIIHKAVHDPTPKKTCEVCGKTFHVLAQYRRHFVYHANERKFECETCGKRFNTSDILKVHNRTHTDERPFSCQECGKSFRTAGCVSRHKRIVHRHVRQKPK</sequence>
<keyword evidence="14" id="KW-1185">Reference proteome</keyword>
<dbReference type="EMBL" id="JH668406">
    <property type="protein sequence ID" value="KAG6451383.1"/>
    <property type="molecule type" value="Genomic_DNA"/>
</dbReference>
<feature type="binding site" evidence="8">
    <location>
        <position position="471"/>
    </location>
    <ligand>
        <name>Zn(2+)</name>
        <dbReference type="ChEBI" id="CHEBI:29105"/>
    </ligand>
</feature>
<dbReference type="Pfam" id="PF13912">
    <property type="entry name" value="zf-C2H2_6"/>
    <property type="match status" value="1"/>
</dbReference>
<keyword evidence="2" id="KW-0677">Repeat</keyword>
<dbReference type="Pfam" id="PF07776">
    <property type="entry name" value="zf-AD"/>
    <property type="match status" value="1"/>
</dbReference>
<evidence type="ECO:0000256" key="6">
    <source>
        <dbReference type="ARBA" id="ARBA00037948"/>
    </source>
</evidence>
<name>A0A922CN13_MANSE</name>
<dbReference type="SUPFAM" id="SSF57716">
    <property type="entry name" value="Glucocorticoid receptor-like (DNA-binding domain)"/>
    <property type="match status" value="1"/>
</dbReference>
<dbReference type="InterPro" id="IPR036236">
    <property type="entry name" value="Znf_C2H2_sf"/>
</dbReference>
<dbReference type="GO" id="GO:0005634">
    <property type="term" value="C:nucleus"/>
    <property type="evidence" value="ECO:0007669"/>
    <property type="project" value="InterPro"/>
</dbReference>
<dbReference type="PANTHER" id="PTHR24388:SF53">
    <property type="entry name" value="CHORION TRANSCRIPTION FACTOR CF2-RELATED"/>
    <property type="match status" value="1"/>
</dbReference>
<dbReference type="Gene3D" id="3.30.160.60">
    <property type="entry name" value="Classic Zinc Finger"/>
    <property type="match status" value="3"/>
</dbReference>
<dbReference type="PROSITE" id="PS50157">
    <property type="entry name" value="ZINC_FINGER_C2H2_2"/>
    <property type="match status" value="4"/>
</dbReference>
<keyword evidence="4 8" id="KW-0862">Zinc</keyword>
<dbReference type="GO" id="GO:0000981">
    <property type="term" value="F:DNA-binding transcription factor activity, RNA polymerase II-specific"/>
    <property type="evidence" value="ECO:0007669"/>
    <property type="project" value="TreeGrafter"/>
</dbReference>
<gene>
    <name evidence="13" type="ORF">O3G_MSEX007134</name>
</gene>
<evidence type="ECO:0000259" key="12">
    <source>
        <dbReference type="PROSITE" id="PS51915"/>
    </source>
</evidence>
<feature type="domain" description="C2H2-type" evidence="11">
    <location>
        <begin position="676"/>
        <end position="703"/>
    </location>
</feature>
<reference evidence="13" key="2">
    <citation type="submission" date="2020-12" db="EMBL/GenBank/DDBJ databases">
        <authorList>
            <person name="Kanost M."/>
        </authorList>
    </citation>
    <scope>NUCLEOTIDE SEQUENCE</scope>
</reference>
<feature type="domain" description="C2H2-type" evidence="11">
    <location>
        <begin position="732"/>
        <end position="762"/>
    </location>
</feature>
<evidence type="ECO:0000256" key="1">
    <source>
        <dbReference type="ARBA" id="ARBA00022723"/>
    </source>
</evidence>
<dbReference type="PANTHER" id="PTHR24388">
    <property type="entry name" value="ZINC FINGER PROTEIN"/>
    <property type="match status" value="1"/>
</dbReference>
<dbReference type="PROSITE" id="PS00028">
    <property type="entry name" value="ZINC_FINGER_C2H2_1"/>
    <property type="match status" value="4"/>
</dbReference>
<dbReference type="InterPro" id="IPR050527">
    <property type="entry name" value="Snail/Krueppel_Znf"/>
</dbReference>
<dbReference type="SMART" id="SM00355">
    <property type="entry name" value="ZnF_C2H2"/>
    <property type="match status" value="5"/>
</dbReference>
<feature type="region of interest" description="Disordered" evidence="10">
    <location>
        <begin position="558"/>
        <end position="589"/>
    </location>
</feature>
<dbReference type="GO" id="GO:0008270">
    <property type="term" value="F:zinc ion binding"/>
    <property type="evidence" value="ECO:0007669"/>
    <property type="project" value="UniProtKB-UniRule"/>
</dbReference>
<feature type="binding site" evidence="8">
    <location>
        <position position="517"/>
    </location>
    <ligand>
        <name>Zn(2+)</name>
        <dbReference type="ChEBI" id="CHEBI:29105"/>
    </ligand>
</feature>
<feature type="coiled-coil region" evidence="9">
    <location>
        <begin position="593"/>
        <end position="620"/>
    </location>
</feature>
<evidence type="ECO:0000256" key="5">
    <source>
        <dbReference type="ARBA" id="ARBA00023242"/>
    </source>
</evidence>
<dbReference type="PROSITE" id="PS51915">
    <property type="entry name" value="ZAD"/>
    <property type="match status" value="1"/>
</dbReference>
<dbReference type="FunFam" id="3.30.160.60:FF:000478">
    <property type="entry name" value="Zinc finger protein 133"/>
    <property type="match status" value="1"/>
</dbReference>
<evidence type="ECO:0000256" key="7">
    <source>
        <dbReference type="PROSITE-ProRule" id="PRU00042"/>
    </source>
</evidence>
<evidence type="ECO:0000259" key="11">
    <source>
        <dbReference type="PROSITE" id="PS50157"/>
    </source>
</evidence>
<keyword evidence="5" id="KW-0539">Nucleus</keyword>